<keyword evidence="2" id="KW-1185">Reference proteome</keyword>
<reference evidence="1" key="1">
    <citation type="submission" date="2020-09" db="EMBL/GenBank/DDBJ databases">
        <title>Genome-Enabled Discovery of Anthraquinone Biosynthesis in Senna tora.</title>
        <authorList>
            <person name="Kang S.-H."/>
            <person name="Pandey R.P."/>
            <person name="Lee C.-M."/>
            <person name="Sim J.-S."/>
            <person name="Jeong J.-T."/>
            <person name="Choi B.-S."/>
            <person name="Jung M."/>
            <person name="Ginzburg D."/>
            <person name="Zhao K."/>
            <person name="Won S.Y."/>
            <person name="Oh T.-J."/>
            <person name="Yu Y."/>
            <person name="Kim N.-H."/>
            <person name="Lee O.R."/>
            <person name="Lee T.-H."/>
            <person name="Bashyal P."/>
            <person name="Kim T.-S."/>
            <person name="Lee W.-H."/>
            <person name="Kawkins C."/>
            <person name="Kim C.-K."/>
            <person name="Kim J.S."/>
            <person name="Ahn B.O."/>
            <person name="Rhee S.Y."/>
            <person name="Sohng J.K."/>
        </authorList>
    </citation>
    <scope>NUCLEOTIDE SEQUENCE</scope>
    <source>
        <tissue evidence="1">Leaf</tissue>
    </source>
</reference>
<proteinExistence type="predicted"/>
<dbReference type="AlphaFoldDB" id="A0A834XCZ7"/>
<gene>
    <name evidence="1" type="ORF">G2W53_004390</name>
</gene>
<name>A0A834XCZ7_9FABA</name>
<dbReference type="EMBL" id="JAAIUW010000002">
    <property type="protein sequence ID" value="KAF7842092.1"/>
    <property type="molecule type" value="Genomic_DNA"/>
</dbReference>
<evidence type="ECO:0000313" key="2">
    <source>
        <dbReference type="Proteomes" id="UP000634136"/>
    </source>
</evidence>
<accession>A0A834XCZ7</accession>
<sequence>MVPRLPNLTDFRCKILSEGKQTEIESDSFKITLFNLRTTNVEHVKALDGNGTKLFEQSDTSRISTWRCLNVAAIHQMRSEGLSEWKMRENFEKQFVGEPTYGGSCVNFLFFRPCCYKRSLGSEGYCPIQRPSSFCHQAAKIGVS</sequence>
<organism evidence="1 2">
    <name type="scientific">Senna tora</name>
    <dbReference type="NCBI Taxonomy" id="362788"/>
    <lineage>
        <taxon>Eukaryota</taxon>
        <taxon>Viridiplantae</taxon>
        <taxon>Streptophyta</taxon>
        <taxon>Embryophyta</taxon>
        <taxon>Tracheophyta</taxon>
        <taxon>Spermatophyta</taxon>
        <taxon>Magnoliopsida</taxon>
        <taxon>eudicotyledons</taxon>
        <taxon>Gunneridae</taxon>
        <taxon>Pentapetalae</taxon>
        <taxon>rosids</taxon>
        <taxon>fabids</taxon>
        <taxon>Fabales</taxon>
        <taxon>Fabaceae</taxon>
        <taxon>Caesalpinioideae</taxon>
        <taxon>Cassia clade</taxon>
        <taxon>Senna</taxon>
    </lineage>
</organism>
<comment type="caution">
    <text evidence="1">The sequence shown here is derived from an EMBL/GenBank/DDBJ whole genome shotgun (WGS) entry which is preliminary data.</text>
</comment>
<dbReference type="Proteomes" id="UP000634136">
    <property type="component" value="Unassembled WGS sequence"/>
</dbReference>
<evidence type="ECO:0000313" key="1">
    <source>
        <dbReference type="EMBL" id="KAF7842092.1"/>
    </source>
</evidence>
<protein>
    <submittedName>
        <fullName evidence="1">F-box protein</fullName>
    </submittedName>
</protein>